<keyword evidence="2" id="KW-0732">Signal</keyword>
<keyword evidence="1" id="KW-0812">Transmembrane</keyword>
<evidence type="ECO:0000256" key="1">
    <source>
        <dbReference type="SAM" id="Phobius"/>
    </source>
</evidence>
<name>A0A194ANA0_PINFU</name>
<accession>A0A194ANA0</accession>
<feature type="chain" id="PRO_5013481185" evidence="2">
    <location>
        <begin position="26"/>
        <end position="218"/>
    </location>
</feature>
<evidence type="ECO:0000256" key="2">
    <source>
        <dbReference type="SAM" id="SignalP"/>
    </source>
</evidence>
<feature type="transmembrane region" description="Helical" evidence="1">
    <location>
        <begin position="176"/>
        <end position="198"/>
    </location>
</feature>
<reference evidence="3" key="1">
    <citation type="submission" date="2016-03" db="EMBL/GenBank/DDBJ databases">
        <authorList>
            <person name="Ploux O."/>
        </authorList>
    </citation>
    <scope>NUCLEOTIDE SEQUENCE</scope>
    <source>
        <tissue evidence="3">Mantle</tissue>
    </source>
</reference>
<proteinExistence type="predicted"/>
<keyword evidence="1" id="KW-1133">Transmembrane helix</keyword>
<dbReference type="AlphaFoldDB" id="A0A194ANA0"/>
<keyword evidence="1" id="KW-0472">Membrane</keyword>
<protein>
    <submittedName>
        <fullName evidence="3">Uncharacterized protein</fullName>
    </submittedName>
</protein>
<organism evidence="3">
    <name type="scientific">Pinctada fucata</name>
    <name type="common">Akoya pearl oyster</name>
    <name type="synonym">Pinctada imbricata fucata</name>
    <dbReference type="NCBI Taxonomy" id="50426"/>
    <lineage>
        <taxon>Eukaryota</taxon>
        <taxon>Metazoa</taxon>
        <taxon>Spiralia</taxon>
        <taxon>Lophotrochozoa</taxon>
        <taxon>Mollusca</taxon>
        <taxon>Bivalvia</taxon>
        <taxon>Autobranchia</taxon>
        <taxon>Pteriomorphia</taxon>
        <taxon>Pterioida</taxon>
        <taxon>Pterioidea</taxon>
        <taxon>Pteriidae</taxon>
        <taxon>Pinctada</taxon>
    </lineage>
</organism>
<sequence length="218" mass="24817">MIRTSLKDCLLFGSLLSFMSFLINATASMEYSCEMKETSECAKTQNEFQRRADQFNCKNSFYTCILTSDNLLVETCASIYNIPSSAKDCPVITCGSRGVGLSKSSVAYCPENIPGCPNGNRFNTSCLYMYPKCLLRLQDRFTSKESRELSSSTNSSVYTTLEEIKKSLSNYHNFSIFHLCSILNSFLLFLLVIIVWVYRIKLLENKRKDKKSINEMDI</sequence>
<dbReference type="EMBL" id="GELH01000217">
    <property type="protein sequence ID" value="JAS04055.1"/>
    <property type="molecule type" value="Transcribed_RNA"/>
</dbReference>
<evidence type="ECO:0000313" key="3">
    <source>
        <dbReference type="EMBL" id="JAS04055.1"/>
    </source>
</evidence>
<feature type="signal peptide" evidence="2">
    <location>
        <begin position="1"/>
        <end position="25"/>
    </location>
</feature>
<dbReference type="EMBL" id="GELH01000218">
    <property type="protein sequence ID" value="JAS04054.1"/>
    <property type="molecule type" value="Transcribed_RNA"/>
</dbReference>